<keyword evidence="1" id="KW-0472">Membrane</keyword>
<feature type="transmembrane region" description="Helical" evidence="1">
    <location>
        <begin position="260"/>
        <end position="283"/>
    </location>
</feature>
<evidence type="ECO:0000313" key="6">
    <source>
        <dbReference type="EMBL" id="CAL6094215.1"/>
    </source>
</evidence>
<organism evidence="3">
    <name type="scientific">Hexamita inflata</name>
    <dbReference type="NCBI Taxonomy" id="28002"/>
    <lineage>
        <taxon>Eukaryota</taxon>
        <taxon>Metamonada</taxon>
        <taxon>Diplomonadida</taxon>
        <taxon>Hexamitidae</taxon>
        <taxon>Hexamitinae</taxon>
        <taxon>Hexamita</taxon>
    </lineage>
</organism>
<reference evidence="5 8" key="2">
    <citation type="submission" date="2024-07" db="EMBL/GenBank/DDBJ databases">
        <authorList>
            <person name="Akdeniz Z."/>
        </authorList>
    </citation>
    <scope>NUCLEOTIDE SEQUENCE [LARGE SCALE GENOMIC DNA]</scope>
</reference>
<evidence type="ECO:0000313" key="3">
    <source>
        <dbReference type="EMBL" id="CAI9940927.1"/>
    </source>
</evidence>
<reference evidence="3" key="1">
    <citation type="submission" date="2023-06" db="EMBL/GenBank/DDBJ databases">
        <authorList>
            <person name="Kurt Z."/>
        </authorList>
    </citation>
    <scope>NUCLEOTIDE SEQUENCE</scope>
</reference>
<evidence type="ECO:0000313" key="5">
    <source>
        <dbReference type="EMBL" id="CAL6070348.1"/>
    </source>
</evidence>
<evidence type="ECO:0000313" key="2">
    <source>
        <dbReference type="EMBL" id="CAI9940904.1"/>
    </source>
</evidence>
<dbReference type="EMBL" id="CAXDID020000283">
    <property type="protein sequence ID" value="CAL6070348.1"/>
    <property type="molecule type" value="Genomic_DNA"/>
</dbReference>
<dbReference type="EMBL" id="CATOUU010000684">
    <property type="protein sequence ID" value="CAI9940904.1"/>
    <property type="molecule type" value="Genomic_DNA"/>
</dbReference>
<keyword evidence="8" id="KW-1185">Reference proteome</keyword>
<evidence type="ECO:0000313" key="4">
    <source>
        <dbReference type="EMBL" id="CAI9959964.1"/>
    </source>
</evidence>
<sequence>MRANPISTPLGRTRVNPNRIWAKFCAKFWDALNFWEENCGGFCLEGLLQSFWQEKRRNYCAKIGFELIWSELAVLSVVCLECCGRAWRELAAWTRQPVPCWLALQLFWLESGLPAQSGPLQLASGPSCRCLVPCIASERARVGRLAVLTGASKHSGAAWSLGAALQAVLEPPWPCDLAPCWAGPALAVKRAQKQKTPPPGIELTQWGVFGSVGTRMRYLSRLYQLYGILQTYRGNVVVQKSPSWAHNCTGSGVGRYFGPFLLPAFGLAFWLGFCLVLGCPCLLDE</sequence>
<dbReference type="EMBL" id="CATOUU010000927">
    <property type="protein sequence ID" value="CAI9959964.1"/>
    <property type="molecule type" value="Genomic_DNA"/>
</dbReference>
<gene>
    <name evidence="2" type="ORF">HINF_LOCUS28549</name>
    <name evidence="3" type="ORF">HINF_LOCUS28572</name>
    <name evidence="4" type="ORF">HINF_LOCUS47609</name>
    <name evidence="5" type="ORF">HINF_LOCUS54411</name>
    <name evidence="6" type="ORF">HINF_LOCUS67363</name>
    <name evidence="7" type="ORF">HINF_LOCUS67386</name>
</gene>
<evidence type="ECO:0000256" key="1">
    <source>
        <dbReference type="SAM" id="Phobius"/>
    </source>
</evidence>
<evidence type="ECO:0000313" key="7">
    <source>
        <dbReference type="EMBL" id="CAL6094261.1"/>
    </source>
</evidence>
<proteinExistence type="predicted"/>
<dbReference type="EMBL" id="CAXDID020000464">
    <property type="protein sequence ID" value="CAL6094261.1"/>
    <property type="molecule type" value="Genomic_DNA"/>
</dbReference>
<keyword evidence="1" id="KW-1133">Transmembrane helix</keyword>
<dbReference type="EMBL" id="CATOUU010000684">
    <property type="protein sequence ID" value="CAI9940927.1"/>
    <property type="molecule type" value="Genomic_DNA"/>
</dbReference>
<evidence type="ECO:0000313" key="8">
    <source>
        <dbReference type="Proteomes" id="UP001642409"/>
    </source>
</evidence>
<keyword evidence="1" id="KW-0812">Transmembrane</keyword>
<dbReference type="Proteomes" id="UP001642409">
    <property type="component" value="Unassembled WGS sequence"/>
</dbReference>
<protein>
    <submittedName>
        <fullName evidence="5">Hypothetical_protein</fullName>
    </submittedName>
</protein>
<name>A0AA86PMG8_9EUKA</name>
<dbReference type="EMBL" id="CAXDID020000464">
    <property type="protein sequence ID" value="CAL6094215.1"/>
    <property type="molecule type" value="Genomic_DNA"/>
</dbReference>
<dbReference type="AlphaFoldDB" id="A0AA86PMG8"/>
<comment type="caution">
    <text evidence="3">The sequence shown here is derived from an EMBL/GenBank/DDBJ whole genome shotgun (WGS) entry which is preliminary data.</text>
</comment>
<accession>A0AA86PMG8</accession>